<feature type="region of interest" description="Disordered" evidence="1">
    <location>
        <begin position="1"/>
        <end position="46"/>
    </location>
</feature>
<keyword evidence="3" id="KW-1185">Reference proteome</keyword>
<evidence type="ECO:0000313" key="3">
    <source>
        <dbReference type="Proteomes" id="UP000184267"/>
    </source>
</evidence>
<reference evidence="2 3" key="1">
    <citation type="submission" date="2016-10" db="EMBL/GenBank/DDBJ databases">
        <title>Genome sequence of the basidiomycete white-rot fungus Trametes pubescens.</title>
        <authorList>
            <person name="Makela M.R."/>
            <person name="Granchi Z."/>
            <person name="Peng M."/>
            <person name="De Vries R.P."/>
            <person name="Grigoriev I."/>
            <person name="Riley R."/>
            <person name="Hilden K."/>
        </authorList>
    </citation>
    <scope>NUCLEOTIDE SEQUENCE [LARGE SCALE GENOMIC DNA]</scope>
    <source>
        <strain evidence="2 3">FBCC735</strain>
    </source>
</reference>
<name>A0A1M2V6I2_TRAPU</name>
<dbReference type="AlphaFoldDB" id="A0A1M2V6I2"/>
<sequence length="80" mass="9048">MFSTFTHASTYGKSAGRRSLWSGKSKSKSIEKRRIGSPRLNQWSPLVPRPKQNVGLQLIPLRDAMLREELVRGTLRCHAA</sequence>
<proteinExistence type="predicted"/>
<feature type="compositionally biased region" description="Polar residues" evidence="1">
    <location>
        <begin position="1"/>
        <end position="12"/>
    </location>
</feature>
<dbReference type="OrthoDB" id="10465052at2759"/>
<dbReference type="Proteomes" id="UP000184267">
    <property type="component" value="Unassembled WGS sequence"/>
</dbReference>
<dbReference type="EMBL" id="MNAD01001626">
    <property type="protein sequence ID" value="OJT03185.1"/>
    <property type="molecule type" value="Genomic_DNA"/>
</dbReference>
<evidence type="ECO:0000256" key="1">
    <source>
        <dbReference type="SAM" id="MobiDB-lite"/>
    </source>
</evidence>
<protein>
    <submittedName>
        <fullName evidence="2">Uncharacterized protein</fullName>
    </submittedName>
</protein>
<evidence type="ECO:0000313" key="2">
    <source>
        <dbReference type="EMBL" id="OJT03185.1"/>
    </source>
</evidence>
<organism evidence="2 3">
    <name type="scientific">Trametes pubescens</name>
    <name type="common">White-rot fungus</name>
    <dbReference type="NCBI Taxonomy" id="154538"/>
    <lineage>
        <taxon>Eukaryota</taxon>
        <taxon>Fungi</taxon>
        <taxon>Dikarya</taxon>
        <taxon>Basidiomycota</taxon>
        <taxon>Agaricomycotina</taxon>
        <taxon>Agaricomycetes</taxon>
        <taxon>Polyporales</taxon>
        <taxon>Polyporaceae</taxon>
        <taxon>Trametes</taxon>
    </lineage>
</organism>
<comment type="caution">
    <text evidence="2">The sequence shown here is derived from an EMBL/GenBank/DDBJ whole genome shotgun (WGS) entry which is preliminary data.</text>
</comment>
<accession>A0A1M2V6I2</accession>
<gene>
    <name evidence="2" type="ORF">TRAPUB_6233</name>
</gene>